<dbReference type="EMBL" id="FP929130">
    <property type="protein sequence ID" value="CBX96927.1"/>
    <property type="molecule type" value="Genomic_DNA"/>
</dbReference>
<dbReference type="VEuPathDB" id="FungiDB:LEMA_P100580.1"/>
<dbReference type="HOGENOM" id="CLU_946880_0_0_1"/>
<protein>
    <submittedName>
        <fullName evidence="1">Uncharacterized protein</fullName>
    </submittedName>
</protein>
<dbReference type="eggNOG" id="ENOG502SSS1">
    <property type="taxonomic scope" value="Eukaryota"/>
</dbReference>
<evidence type="ECO:0000313" key="1">
    <source>
        <dbReference type="EMBL" id="CBX96927.1"/>
    </source>
</evidence>
<name>E5A067_LEPMJ</name>
<evidence type="ECO:0000313" key="2">
    <source>
        <dbReference type="Proteomes" id="UP000002668"/>
    </source>
</evidence>
<sequence>MLHNSSIEDDNASMNFWKRWLTGFRRFRHHQQVTVHAAPCQAPISTSFSETPDLPLIHLRNYGRVYGQDQSINCYSHFSFIISTGFAPFLNNLSSPASITRFSTWRYRRTHQWDHTPIQASDTDHPPELSRRWHSEHNLRYWFRPRYPQSTMMGRPCGSTNGAKVLRCPPEMLRRLRRLNEAEIITLFTPFVPHPTSTTLAKDMDPFEPLGRALPRRVRHVPYRLENGMTEMHRDFLPSTGAVMIVICVTSNVLRYSAQAFELQVRFARDVAKQISCGDCVCECDAGFSRTCCH</sequence>
<dbReference type="OrthoDB" id="47059at2759"/>
<dbReference type="InParanoid" id="E5A067"/>
<proteinExistence type="predicted"/>
<dbReference type="AlphaFoldDB" id="E5A067"/>
<reference evidence="2" key="1">
    <citation type="journal article" date="2011" name="Nat. Commun.">
        <title>Effector diversification within compartments of the Leptosphaeria maculans genome affected by Repeat-Induced Point mutations.</title>
        <authorList>
            <person name="Rouxel T."/>
            <person name="Grandaubert J."/>
            <person name="Hane J.K."/>
            <person name="Hoede C."/>
            <person name="van de Wouw A.P."/>
            <person name="Couloux A."/>
            <person name="Dominguez V."/>
            <person name="Anthouard V."/>
            <person name="Bally P."/>
            <person name="Bourras S."/>
            <person name="Cozijnsen A.J."/>
            <person name="Ciuffetti L.M."/>
            <person name="Degrave A."/>
            <person name="Dilmaghani A."/>
            <person name="Duret L."/>
            <person name="Fudal I."/>
            <person name="Goodwin S.B."/>
            <person name="Gout L."/>
            <person name="Glaser N."/>
            <person name="Linglin J."/>
            <person name="Kema G.H.J."/>
            <person name="Lapalu N."/>
            <person name="Lawrence C.B."/>
            <person name="May K."/>
            <person name="Meyer M."/>
            <person name="Ollivier B."/>
            <person name="Poulain J."/>
            <person name="Schoch C.L."/>
            <person name="Simon A."/>
            <person name="Spatafora J.W."/>
            <person name="Stachowiak A."/>
            <person name="Turgeon B.G."/>
            <person name="Tyler B.M."/>
            <person name="Vincent D."/>
            <person name="Weissenbach J."/>
            <person name="Amselem J."/>
            <person name="Quesneville H."/>
            <person name="Oliver R.P."/>
            <person name="Wincker P."/>
            <person name="Balesdent M.-H."/>
            <person name="Howlett B.J."/>
        </authorList>
    </citation>
    <scope>NUCLEOTIDE SEQUENCE [LARGE SCALE GENOMIC DNA]</scope>
    <source>
        <strain evidence="2">JN3 / isolate v23.1.3 / race Av1-4-5-6-7-8</strain>
    </source>
</reference>
<accession>E5A067</accession>
<gene>
    <name evidence="1" type="ORF">LEMA_P100580.1</name>
</gene>
<organism evidence="2">
    <name type="scientific">Leptosphaeria maculans (strain JN3 / isolate v23.1.3 / race Av1-4-5-6-7-8)</name>
    <name type="common">Blackleg fungus</name>
    <name type="synonym">Phoma lingam</name>
    <dbReference type="NCBI Taxonomy" id="985895"/>
    <lineage>
        <taxon>Eukaryota</taxon>
        <taxon>Fungi</taxon>
        <taxon>Dikarya</taxon>
        <taxon>Ascomycota</taxon>
        <taxon>Pezizomycotina</taxon>
        <taxon>Dothideomycetes</taxon>
        <taxon>Pleosporomycetidae</taxon>
        <taxon>Pleosporales</taxon>
        <taxon>Pleosporineae</taxon>
        <taxon>Leptosphaeriaceae</taxon>
        <taxon>Plenodomus</taxon>
        <taxon>Plenodomus lingam/Leptosphaeria maculans species complex</taxon>
    </lineage>
</organism>
<dbReference type="Proteomes" id="UP000002668">
    <property type="component" value="Genome"/>
</dbReference>
<keyword evidence="2" id="KW-1185">Reference proteome</keyword>